<dbReference type="PANTHER" id="PTHR34615">
    <property type="entry name" value="PX DOMAIN-CONTAINING PROTEIN"/>
    <property type="match status" value="1"/>
</dbReference>
<proteinExistence type="predicted"/>
<evidence type="ECO:0000313" key="2">
    <source>
        <dbReference type="Proteomes" id="UP001146120"/>
    </source>
</evidence>
<dbReference type="EMBL" id="DAKRPA010000005">
    <property type="protein sequence ID" value="DBA04796.1"/>
    <property type="molecule type" value="Genomic_DNA"/>
</dbReference>
<evidence type="ECO:0008006" key="3">
    <source>
        <dbReference type="Google" id="ProtNLM"/>
    </source>
</evidence>
<dbReference type="PANTHER" id="PTHR34615:SF1">
    <property type="entry name" value="PX DOMAIN-CONTAINING PROTEIN"/>
    <property type="match status" value="1"/>
</dbReference>
<dbReference type="Proteomes" id="UP001146120">
    <property type="component" value="Unassembled WGS sequence"/>
</dbReference>
<sequence length="285" mass="32851">MKRLLQSFSSRLAIAAALLRRGQHRILRTQDASFLQLLCDHRCADEAWRIAFMLGFFLHMGIPILPGISRDLNTMSDALVVQMNIPDVISIPLHGDRVLSIEAVCLVLDRRAYPRKWDDLEQRYDRHTSALSRIFNCMLHCILKAANDRILFVRTLSPARMQAYAQALLRRALHLNVTDVKKVKNSRPTHDQRAQLSGHTKYHWFKYQTLETPDDVLLVGRVDLSLLSLRGWSPRRRLYFAVIQFSTIPDAQPDIIRGRFVVFGDSAYPNNVVMITMFRGRNLTT</sequence>
<reference evidence="1" key="1">
    <citation type="submission" date="2022-11" db="EMBL/GenBank/DDBJ databases">
        <authorList>
            <person name="Morgan W.R."/>
            <person name="Tartar A."/>
        </authorList>
    </citation>
    <scope>NUCLEOTIDE SEQUENCE</scope>
    <source>
        <strain evidence="1">ARSEF 373</strain>
    </source>
</reference>
<reference evidence="1" key="2">
    <citation type="journal article" date="2023" name="Microbiol Resour">
        <title>Decontamination and Annotation of the Draft Genome Sequence of the Oomycete Lagenidium giganteum ARSEF 373.</title>
        <authorList>
            <person name="Morgan W.R."/>
            <person name="Tartar A."/>
        </authorList>
    </citation>
    <scope>NUCLEOTIDE SEQUENCE</scope>
    <source>
        <strain evidence="1">ARSEF 373</strain>
    </source>
</reference>
<gene>
    <name evidence="1" type="ORF">N0F65_004433</name>
</gene>
<comment type="caution">
    <text evidence="1">The sequence shown here is derived from an EMBL/GenBank/DDBJ whole genome shotgun (WGS) entry which is preliminary data.</text>
</comment>
<evidence type="ECO:0000313" key="1">
    <source>
        <dbReference type="EMBL" id="DBA04796.1"/>
    </source>
</evidence>
<dbReference type="AlphaFoldDB" id="A0AAV2ZBI3"/>
<name>A0AAV2ZBI3_9STRA</name>
<protein>
    <recommendedName>
        <fullName evidence="3">DDE Tnp4 domain-containing protein</fullName>
    </recommendedName>
</protein>
<organism evidence="1 2">
    <name type="scientific">Lagenidium giganteum</name>
    <dbReference type="NCBI Taxonomy" id="4803"/>
    <lineage>
        <taxon>Eukaryota</taxon>
        <taxon>Sar</taxon>
        <taxon>Stramenopiles</taxon>
        <taxon>Oomycota</taxon>
        <taxon>Peronosporomycetes</taxon>
        <taxon>Pythiales</taxon>
        <taxon>Pythiaceae</taxon>
    </lineage>
</organism>
<keyword evidence="2" id="KW-1185">Reference proteome</keyword>
<accession>A0AAV2ZBI3</accession>